<dbReference type="InterPro" id="IPR025736">
    <property type="entry name" value="PucR_C-HTH_dom"/>
</dbReference>
<comment type="similarity">
    <text evidence="1">Belongs to the CdaR family.</text>
</comment>
<evidence type="ECO:0000256" key="1">
    <source>
        <dbReference type="ARBA" id="ARBA00006754"/>
    </source>
</evidence>
<keyword evidence="6" id="KW-1185">Reference proteome</keyword>
<evidence type="ECO:0000313" key="5">
    <source>
        <dbReference type="EMBL" id="SNZ03162.1"/>
    </source>
</evidence>
<evidence type="ECO:0000259" key="3">
    <source>
        <dbReference type="Pfam" id="PF13556"/>
    </source>
</evidence>
<dbReference type="InterPro" id="IPR051448">
    <property type="entry name" value="CdaR-like_regulators"/>
</dbReference>
<evidence type="ECO:0000313" key="6">
    <source>
        <dbReference type="Proteomes" id="UP000219356"/>
    </source>
</evidence>
<reference evidence="6" key="1">
    <citation type="submission" date="2017-09" db="EMBL/GenBank/DDBJ databases">
        <authorList>
            <person name="Varghese N."/>
            <person name="Submissions S."/>
        </authorList>
    </citation>
    <scope>NUCLEOTIDE SEQUENCE [LARGE SCALE GENOMIC DNA]</scope>
    <source>
        <strain evidence="6">CGMCC 1.8913</strain>
    </source>
</reference>
<sequence>MQFLTYELAQEIVERTMKILHQNINVMNDEGIIIGSGDKERINQFHAGALVVLEQGESVEIDDASVGNVEGAKSGINLPIQFNNQIVGVVGITGEPEQIRNYAELVKMAAELVLEQSVLLERVQWRQRLQSEIVNQLISEDVRNEVLLIERAEFLGINLEHPRTAIFITKSDHTAISTQNLIRSIQYEIGKNDLIGATFNDEIVILKAMNESRAEFASFLKRLSKVTGSGVLIGCGDLAKNVQAYKSSYDRAKRATNIGSKLHPKRSFYSYEDYQFEIMLTKNVVNEDLHVFTYYQLLLNQDKKGELVQTLEAYIREGGELNKIAETLFIHRNTLRYRLEKITELTGKDPRHAKDLMELYLAKLVYDTY</sequence>
<dbReference type="OrthoDB" id="9792148at2"/>
<dbReference type="InterPro" id="IPR041522">
    <property type="entry name" value="CdaR_GGDEF"/>
</dbReference>
<dbReference type="InterPro" id="IPR042070">
    <property type="entry name" value="PucR_C-HTH_sf"/>
</dbReference>
<feature type="domain" description="Putative sugar diacid recognition" evidence="2">
    <location>
        <begin position="4"/>
        <end position="137"/>
    </location>
</feature>
<name>A0A285N138_9BACI</name>
<dbReference type="PANTHER" id="PTHR33744:SF15">
    <property type="entry name" value="CARBOHYDRATE DIACID REGULATOR"/>
    <property type="match status" value="1"/>
</dbReference>
<dbReference type="Proteomes" id="UP000219356">
    <property type="component" value="Unassembled WGS sequence"/>
</dbReference>
<dbReference type="Pfam" id="PF05651">
    <property type="entry name" value="Diacid_rec"/>
    <property type="match status" value="1"/>
</dbReference>
<evidence type="ECO:0000259" key="4">
    <source>
        <dbReference type="Pfam" id="PF17853"/>
    </source>
</evidence>
<dbReference type="Pfam" id="PF13556">
    <property type="entry name" value="HTH_30"/>
    <property type="match status" value="1"/>
</dbReference>
<dbReference type="Gene3D" id="1.10.10.2840">
    <property type="entry name" value="PucR C-terminal helix-turn-helix domain"/>
    <property type="match status" value="1"/>
</dbReference>
<evidence type="ECO:0000259" key="2">
    <source>
        <dbReference type="Pfam" id="PF05651"/>
    </source>
</evidence>
<dbReference type="AlphaFoldDB" id="A0A285N138"/>
<dbReference type="RefSeq" id="WP_097038573.1">
    <property type="nucleotide sequence ID" value="NZ_OBEK01000001.1"/>
</dbReference>
<dbReference type="Pfam" id="PF17853">
    <property type="entry name" value="GGDEF_2"/>
    <property type="match status" value="1"/>
</dbReference>
<proteinExistence type="inferred from homology"/>
<protein>
    <submittedName>
        <fullName evidence="5">Carbohydrate diacid regulator</fullName>
    </submittedName>
</protein>
<dbReference type="EMBL" id="OBEK01000001">
    <property type="protein sequence ID" value="SNZ03162.1"/>
    <property type="molecule type" value="Genomic_DNA"/>
</dbReference>
<dbReference type="InterPro" id="IPR008599">
    <property type="entry name" value="Diacid_rec"/>
</dbReference>
<dbReference type="PANTHER" id="PTHR33744">
    <property type="entry name" value="CARBOHYDRATE DIACID REGULATOR"/>
    <property type="match status" value="1"/>
</dbReference>
<accession>A0A285N138</accession>
<organism evidence="5 6">
    <name type="scientific">Terribacillus aidingensis</name>
    <dbReference type="NCBI Taxonomy" id="586416"/>
    <lineage>
        <taxon>Bacteria</taxon>
        <taxon>Bacillati</taxon>
        <taxon>Bacillota</taxon>
        <taxon>Bacilli</taxon>
        <taxon>Bacillales</taxon>
        <taxon>Bacillaceae</taxon>
        <taxon>Terribacillus</taxon>
    </lineage>
</organism>
<gene>
    <name evidence="5" type="ORF">SAMN05421503_0293</name>
</gene>
<feature type="domain" description="CdaR GGDEF-like" evidence="4">
    <location>
        <begin position="145"/>
        <end position="256"/>
    </location>
</feature>
<feature type="domain" description="PucR C-terminal helix-turn-helix" evidence="3">
    <location>
        <begin position="307"/>
        <end position="362"/>
    </location>
</feature>